<comment type="subcellular location">
    <subcellularLocation>
        <location evidence="1 5">Nucleus</location>
    </subcellularLocation>
</comment>
<organism evidence="7 8">
    <name type="scientific">Piromyces finnis</name>
    <dbReference type="NCBI Taxonomy" id="1754191"/>
    <lineage>
        <taxon>Eukaryota</taxon>
        <taxon>Fungi</taxon>
        <taxon>Fungi incertae sedis</taxon>
        <taxon>Chytridiomycota</taxon>
        <taxon>Chytridiomycota incertae sedis</taxon>
        <taxon>Neocallimastigomycetes</taxon>
        <taxon>Neocallimastigales</taxon>
        <taxon>Neocallimastigaceae</taxon>
        <taxon>Piromyces</taxon>
    </lineage>
</organism>
<evidence type="ECO:0000256" key="3">
    <source>
        <dbReference type="ARBA" id="ARBA00022517"/>
    </source>
</evidence>
<evidence type="ECO:0000256" key="4">
    <source>
        <dbReference type="ARBA" id="ARBA00023242"/>
    </source>
</evidence>
<protein>
    <recommendedName>
        <fullName evidence="5">Ribosome biogenesis regulatory protein</fullName>
    </recommendedName>
</protein>
<feature type="region of interest" description="Disordered" evidence="6">
    <location>
        <begin position="224"/>
        <end position="256"/>
    </location>
</feature>
<feature type="region of interest" description="Disordered" evidence="6">
    <location>
        <begin position="157"/>
        <end position="204"/>
    </location>
</feature>
<keyword evidence="4 5" id="KW-0539">Nucleus</keyword>
<dbReference type="GO" id="GO:0042254">
    <property type="term" value="P:ribosome biogenesis"/>
    <property type="evidence" value="ECO:0007669"/>
    <property type="project" value="UniProtKB-KW"/>
</dbReference>
<dbReference type="STRING" id="1754191.A0A1Y1V144"/>
<dbReference type="OrthoDB" id="28455at2759"/>
<gene>
    <name evidence="7" type="ORF">BCR36DRAFT_360493</name>
</gene>
<feature type="compositionally biased region" description="Basic and acidic residues" evidence="6">
    <location>
        <begin position="224"/>
        <end position="235"/>
    </location>
</feature>
<comment type="function">
    <text evidence="5">Involved in ribosomal large subunit assembly.</text>
</comment>
<dbReference type="Proteomes" id="UP000193719">
    <property type="component" value="Unassembled WGS sequence"/>
</dbReference>
<dbReference type="InterPro" id="IPR007023">
    <property type="entry name" value="Ribosom_reg"/>
</dbReference>
<feature type="compositionally biased region" description="Basic and acidic residues" evidence="6">
    <location>
        <begin position="165"/>
        <end position="204"/>
    </location>
</feature>
<dbReference type="Pfam" id="PF04939">
    <property type="entry name" value="RRS1"/>
    <property type="match status" value="1"/>
</dbReference>
<dbReference type="GO" id="GO:0005634">
    <property type="term" value="C:nucleus"/>
    <property type="evidence" value="ECO:0007669"/>
    <property type="project" value="UniProtKB-SubCell"/>
</dbReference>
<keyword evidence="3 5" id="KW-0690">Ribosome biogenesis</keyword>
<evidence type="ECO:0000313" key="8">
    <source>
        <dbReference type="Proteomes" id="UP000193719"/>
    </source>
</evidence>
<dbReference type="AlphaFoldDB" id="A0A1Y1V144"/>
<reference evidence="7 8" key="1">
    <citation type="submission" date="2016-08" db="EMBL/GenBank/DDBJ databases">
        <title>Genomes of anaerobic fungi encode conserved fungal cellulosomes for biomass hydrolysis.</title>
        <authorList>
            <consortium name="DOE Joint Genome Institute"/>
            <person name="Haitjema C.H."/>
            <person name="Gilmore S.P."/>
            <person name="Henske J.K."/>
            <person name="Solomon K.V."/>
            <person name="De Groot R."/>
            <person name="Kuo A."/>
            <person name="Mondo S.J."/>
            <person name="Salamov A.A."/>
            <person name="Labutti K."/>
            <person name="Zhao Z."/>
            <person name="Chiniquy J."/>
            <person name="Barry K."/>
            <person name="Brewer H.M."/>
            <person name="Purvine S.O."/>
            <person name="Wright A.T."/>
            <person name="Boxma B."/>
            <person name="Van Alen T."/>
            <person name="Hackstein J.H."/>
            <person name="Baker S.E."/>
            <person name="Grigoriev I.V."/>
            <person name="O'Malley M.A."/>
        </authorList>
    </citation>
    <scope>NUCLEOTIDE SEQUENCE [LARGE SCALE GENOMIC DNA]</scope>
    <source>
        <strain evidence="8">finn</strain>
    </source>
</reference>
<dbReference type="EMBL" id="MCFH01000050">
    <property type="protein sequence ID" value="ORX43738.1"/>
    <property type="molecule type" value="Genomic_DNA"/>
</dbReference>
<sequence>MEVQSVLESEKSKFKSTEVEKAIPLEYDLGNLAAFDTNPIDPKSLKKGKENLLKQLTRDNTQLIMNAIFNLPTKSGEDGVFATLPEPVTIIPREKPIPKEKILTRWEKFAKAKGIQKKKRTRFEYDEKTGEYKARYGYDHTKSSDDIPEDWLIEVPRGADPMEDQYEKRANEKKERIESNKKRQKRNQEEAEAVRKNINPREARKQELLNKSIIAKTSTASLGRFDKKLKNEPKIKNQGIKKHHESATGDMNAEKQKTLEILEKTIGKKK</sequence>
<comment type="caution">
    <text evidence="7">The sequence shown here is derived from an EMBL/GenBank/DDBJ whole genome shotgun (WGS) entry which is preliminary data.</text>
</comment>
<comment type="similarity">
    <text evidence="2 5">Belongs to the RRS1 family.</text>
</comment>
<accession>A0A1Y1V144</accession>
<evidence type="ECO:0000256" key="1">
    <source>
        <dbReference type="ARBA" id="ARBA00004123"/>
    </source>
</evidence>
<reference evidence="7 8" key="2">
    <citation type="submission" date="2016-08" db="EMBL/GenBank/DDBJ databases">
        <title>Pervasive Adenine N6-methylation of Active Genes in Fungi.</title>
        <authorList>
            <consortium name="DOE Joint Genome Institute"/>
            <person name="Mondo S.J."/>
            <person name="Dannebaum R.O."/>
            <person name="Kuo R.C."/>
            <person name="Labutti K."/>
            <person name="Haridas S."/>
            <person name="Kuo A."/>
            <person name="Salamov A."/>
            <person name="Ahrendt S.R."/>
            <person name="Lipzen A."/>
            <person name="Sullivan W."/>
            <person name="Andreopoulos W.B."/>
            <person name="Clum A."/>
            <person name="Lindquist E."/>
            <person name="Daum C."/>
            <person name="Ramamoorthy G.K."/>
            <person name="Gryganskyi A."/>
            <person name="Culley D."/>
            <person name="Magnuson J.K."/>
            <person name="James T.Y."/>
            <person name="O'Malley M.A."/>
            <person name="Stajich J.E."/>
            <person name="Spatafora J.W."/>
            <person name="Visel A."/>
            <person name="Grigoriev I.V."/>
        </authorList>
    </citation>
    <scope>NUCLEOTIDE SEQUENCE [LARGE SCALE GENOMIC DNA]</scope>
    <source>
        <strain evidence="8">finn</strain>
    </source>
</reference>
<evidence type="ECO:0000256" key="6">
    <source>
        <dbReference type="SAM" id="MobiDB-lite"/>
    </source>
</evidence>
<evidence type="ECO:0000256" key="2">
    <source>
        <dbReference type="ARBA" id="ARBA00010077"/>
    </source>
</evidence>
<keyword evidence="8" id="KW-1185">Reference proteome</keyword>
<evidence type="ECO:0000256" key="5">
    <source>
        <dbReference type="RuleBase" id="RU364132"/>
    </source>
</evidence>
<proteinExistence type="inferred from homology"/>
<name>A0A1Y1V144_9FUNG</name>
<evidence type="ECO:0000313" key="7">
    <source>
        <dbReference type="EMBL" id="ORX43738.1"/>
    </source>
</evidence>